<dbReference type="CDD" id="cd03221">
    <property type="entry name" value="ABCF_EF-3"/>
    <property type="match status" value="2"/>
</dbReference>
<dbReference type="FunFam" id="3.40.50.300:FF:000309">
    <property type="entry name" value="ABC transporter ATP-binding protein"/>
    <property type="match status" value="1"/>
</dbReference>
<dbReference type="Gene3D" id="1.10.287.380">
    <property type="entry name" value="Valyl-tRNA synthetase, C-terminal domain"/>
    <property type="match status" value="1"/>
</dbReference>
<dbReference type="Gene3D" id="3.40.50.300">
    <property type="entry name" value="P-loop containing nucleotide triphosphate hydrolases"/>
    <property type="match status" value="2"/>
</dbReference>
<dbReference type="InterPro" id="IPR003439">
    <property type="entry name" value="ABC_transporter-like_ATP-bd"/>
</dbReference>
<reference evidence="6 7" key="1">
    <citation type="submission" date="2019-04" db="EMBL/GenBank/DDBJ databases">
        <title>Genome sequencing of Clostridium botulinum Groups I-IV and Clostridium butyricum.</title>
        <authorList>
            <person name="Brunt J."/>
            <person name="Van Vliet A.H.M."/>
            <person name="Stringer S.C."/>
            <person name="Carter A.T."/>
            <person name="Peck M.W."/>
        </authorList>
    </citation>
    <scope>NUCLEOTIDE SEQUENCE [LARGE SCALE GENOMIC DNA]</scope>
    <source>
        <strain evidence="6 7">IFR 18/094</strain>
    </source>
</reference>
<dbReference type="InterPro" id="IPR051309">
    <property type="entry name" value="ABCF_ATPase"/>
</dbReference>
<dbReference type="InterPro" id="IPR027417">
    <property type="entry name" value="P-loop_NTPase"/>
</dbReference>
<accession>A0A6M0R9L0</accession>
<feature type="coiled-coil region" evidence="4">
    <location>
        <begin position="571"/>
        <end position="622"/>
    </location>
</feature>
<gene>
    <name evidence="6" type="ORF">FDF74_06980</name>
</gene>
<dbReference type="PANTHER" id="PTHR42855">
    <property type="entry name" value="ABC TRANSPORTER ATP-BINDING SUBUNIT"/>
    <property type="match status" value="1"/>
</dbReference>
<dbReference type="RefSeq" id="WP_163249111.1">
    <property type="nucleotide sequence ID" value="NZ_SXDP01000004.1"/>
</dbReference>
<dbReference type="InterPro" id="IPR032781">
    <property type="entry name" value="ABC_tran_Xtn"/>
</dbReference>
<evidence type="ECO:0000256" key="2">
    <source>
        <dbReference type="ARBA" id="ARBA00022741"/>
    </source>
</evidence>
<feature type="domain" description="ABC transporter" evidence="5">
    <location>
        <begin position="319"/>
        <end position="537"/>
    </location>
</feature>
<dbReference type="Pfam" id="PF12848">
    <property type="entry name" value="ABC_tran_Xtn"/>
    <property type="match status" value="1"/>
</dbReference>
<evidence type="ECO:0000256" key="4">
    <source>
        <dbReference type="SAM" id="Coils"/>
    </source>
</evidence>
<dbReference type="InterPro" id="IPR003593">
    <property type="entry name" value="AAA+_ATPase"/>
</dbReference>
<dbReference type="PROSITE" id="PS50893">
    <property type="entry name" value="ABC_TRANSPORTER_2"/>
    <property type="match status" value="2"/>
</dbReference>
<evidence type="ECO:0000313" key="6">
    <source>
        <dbReference type="EMBL" id="NEZ46955.1"/>
    </source>
</evidence>
<dbReference type="FunFam" id="3.40.50.300:FF:000011">
    <property type="entry name" value="Putative ABC transporter ATP-binding component"/>
    <property type="match status" value="1"/>
</dbReference>
<organism evidence="6 7">
    <name type="scientific">Clostridium niameyense</name>
    <dbReference type="NCBI Taxonomy" id="1622073"/>
    <lineage>
        <taxon>Bacteria</taxon>
        <taxon>Bacillati</taxon>
        <taxon>Bacillota</taxon>
        <taxon>Clostridia</taxon>
        <taxon>Eubacteriales</taxon>
        <taxon>Clostridiaceae</taxon>
        <taxon>Clostridium</taxon>
    </lineage>
</organism>
<evidence type="ECO:0000259" key="5">
    <source>
        <dbReference type="PROSITE" id="PS50893"/>
    </source>
</evidence>
<sequence>MTILTVENICKSYGEKILFKDVSFTISEEDKIGLIGVNGTGKSSLLRIIAGKDNCDSGDITIPKKVTIEYLNQNPDLDLEATVLEQIFKADSKIMHLIGEYENTLDEISKSPTNEKIQKHLLNLTTEMDSLNAWDLESKVKTILTKLNITYFNKKIKELSGGQKKRVALCSKLISPCDLLILDEPTNHMDNDTIVWLENFLQNRKGALLMVTHDRYFLDRVVNKTLELDFGTMYTYNCNYSQFVEKKAERIDLQNSLEQKRQRLYKKELEWIRAGVQARGTKQKARIKRFEELSETKYNFDSNDLDISVAHSRLGKKIINIENLCKNFNNKNIIKNFNYIILKNDRIGVVGNNGIGKSTLLNLITNKINLDSGIIDIGSTVNIGYFSQHSEDMNPNLRAIEYIRETAEFITTEDGNKISASEMMEKFLFTDDMQWCYISKLSGGEKRRLYLLKILMNSPNVLILDEPTNDLDIDTLKVLENYIDEFNGPVITVSHDRFFLDRICNKIFSFDGNGKISKYVGNYSDFVDKKKEFSSSLSSKKINTPKKTSSISNDITKSKKLKLSYKESLEYEKIDSEIENLENKLSKLDSDIEKNSTNFMKLEDLLKEKECIEEELLLKMERQEYLNNLVEEIKKNKKNL</sequence>
<keyword evidence="4" id="KW-0175">Coiled coil</keyword>
<dbReference type="AlphaFoldDB" id="A0A6M0R9L0"/>
<dbReference type="Proteomes" id="UP000473885">
    <property type="component" value="Unassembled WGS sequence"/>
</dbReference>
<keyword evidence="7" id="KW-1185">Reference proteome</keyword>
<proteinExistence type="predicted"/>
<dbReference type="GO" id="GO:0003677">
    <property type="term" value="F:DNA binding"/>
    <property type="evidence" value="ECO:0007669"/>
    <property type="project" value="InterPro"/>
</dbReference>
<dbReference type="GO" id="GO:0005524">
    <property type="term" value="F:ATP binding"/>
    <property type="evidence" value="ECO:0007669"/>
    <property type="project" value="UniProtKB-KW"/>
</dbReference>
<comment type="caution">
    <text evidence="6">The sequence shown here is derived from an EMBL/GenBank/DDBJ whole genome shotgun (WGS) entry which is preliminary data.</text>
</comment>
<name>A0A6M0R9L0_9CLOT</name>
<dbReference type="GO" id="GO:0016887">
    <property type="term" value="F:ATP hydrolysis activity"/>
    <property type="evidence" value="ECO:0007669"/>
    <property type="project" value="InterPro"/>
</dbReference>
<feature type="domain" description="ABC transporter" evidence="5">
    <location>
        <begin position="4"/>
        <end position="255"/>
    </location>
</feature>
<keyword evidence="3 6" id="KW-0067">ATP-binding</keyword>
<evidence type="ECO:0000256" key="1">
    <source>
        <dbReference type="ARBA" id="ARBA00022737"/>
    </source>
</evidence>
<evidence type="ECO:0000313" key="7">
    <source>
        <dbReference type="Proteomes" id="UP000473885"/>
    </source>
</evidence>
<dbReference type="Pfam" id="PF00005">
    <property type="entry name" value="ABC_tran"/>
    <property type="match status" value="2"/>
</dbReference>
<protein>
    <submittedName>
        <fullName evidence="6">ABC-F family ATP-binding cassette domain-containing protein</fullName>
    </submittedName>
</protein>
<keyword evidence="2" id="KW-0547">Nucleotide-binding</keyword>
<keyword evidence="1" id="KW-0677">Repeat</keyword>
<dbReference type="InterPro" id="IPR037118">
    <property type="entry name" value="Val-tRNA_synth_C_sf"/>
</dbReference>
<dbReference type="PANTHER" id="PTHR42855:SF1">
    <property type="entry name" value="ABC TRANSPORTER DOMAIN-CONTAINING PROTEIN"/>
    <property type="match status" value="1"/>
</dbReference>
<dbReference type="SUPFAM" id="SSF52540">
    <property type="entry name" value="P-loop containing nucleoside triphosphate hydrolases"/>
    <property type="match status" value="2"/>
</dbReference>
<dbReference type="EMBL" id="SXDP01000004">
    <property type="protein sequence ID" value="NEZ46955.1"/>
    <property type="molecule type" value="Genomic_DNA"/>
</dbReference>
<dbReference type="InterPro" id="IPR032524">
    <property type="entry name" value="ABC_tran_C"/>
</dbReference>
<dbReference type="SMART" id="SM00382">
    <property type="entry name" value="AAA"/>
    <property type="match status" value="2"/>
</dbReference>
<dbReference type="Pfam" id="PF16326">
    <property type="entry name" value="ABC_tran_CTD"/>
    <property type="match status" value="1"/>
</dbReference>
<evidence type="ECO:0000256" key="3">
    <source>
        <dbReference type="ARBA" id="ARBA00022840"/>
    </source>
</evidence>